<accession>A0A8H6M8W7</accession>
<dbReference type="AlphaFoldDB" id="A0A8H6M8W7"/>
<sequence length="65" mass="6845">ASGNDKVSNTDPCSFFPSSTIYSGSIVPICLNQVVLVALNRRTLAVPLNLASGFGPFALVWPPSH</sequence>
<keyword evidence="3" id="KW-1185">Reference proteome</keyword>
<protein>
    <submittedName>
        <fullName evidence="2">Uncharacterized protein</fullName>
    </submittedName>
</protein>
<reference evidence="2 3" key="1">
    <citation type="submission" date="2020-07" db="EMBL/GenBank/DDBJ databases">
        <title>Comparative genomics of pyrophilous fungi reveals a link between fire events and developmental genes.</title>
        <authorList>
            <consortium name="DOE Joint Genome Institute"/>
            <person name="Steindorff A.S."/>
            <person name="Carver A."/>
            <person name="Calhoun S."/>
            <person name="Stillman K."/>
            <person name="Liu H."/>
            <person name="Lipzen A."/>
            <person name="Pangilinan J."/>
            <person name="Labutti K."/>
            <person name="Bruns T.D."/>
            <person name="Grigoriev I.V."/>
        </authorList>
    </citation>
    <scope>NUCLEOTIDE SEQUENCE [LARGE SCALE GENOMIC DNA]</scope>
    <source>
        <strain evidence="2 3">CBS 144469</strain>
    </source>
</reference>
<feature type="transmembrane region" description="Helical" evidence="1">
    <location>
        <begin position="20"/>
        <end position="39"/>
    </location>
</feature>
<keyword evidence="1" id="KW-1133">Transmembrane helix</keyword>
<evidence type="ECO:0000313" key="2">
    <source>
        <dbReference type="EMBL" id="KAF6760218.1"/>
    </source>
</evidence>
<proteinExistence type="predicted"/>
<organism evidence="2 3">
    <name type="scientific">Ephemerocybe angulata</name>
    <dbReference type="NCBI Taxonomy" id="980116"/>
    <lineage>
        <taxon>Eukaryota</taxon>
        <taxon>Fungi</taxon>
        <taxon>Dikarya</taxon>
        <taxon>Basidiomycota</taxon>
        <taxon>Agaricomycotina</taxon>
        <taxon>Agaricomycetes</taxon>
        <taxon>Agaricomycetidae</taxon>
        <taxon>Agaricales</taxon>
        <taxon>Agaricineae</taxon>
        <taxon>Psathyrellaceae</taxon>
        <taxon>Ephemerocybe</taxon>
    </lineage>
</organism>
<comment type="caution">
    <text evidence="2">The sequence shown here is derived from an EMBL/GenBank/DDBJ whole genome shotgun (WGS) entry which is preliminary data.</text>
</comment>
<evidence type="ECO:0000256" key="1">
    <source>
        <dbReference type="SAM" id="Phobius"/>
    </source>
</evidence>
<dbReference type="EMBL" id="JACGCI010000013">
    <property type="protein sequence ID" value="KAF6760218.1"/>
    <property type="molecule type" value="Genomic_DNA"/>
</dbReference>
<keyword evidence="1" id="KW-0472">Membrane</keyword>
<gene>
    <name evidence="2" type="ORF">DFP72DRAFT_883543</name>
</gene>
<feature type="non-terminal residue" evidence="2">
    <location>
        <position position="1"/>
    </location>
</feature>
<name>A0A8H6M8W7_9AGAR</name>
<keyword evidence="1" id="KW-0812">Transmembrane</keyword>
<dbReference type="Proteomes" id="UP000521943">
    <property type="component" value="Unassembled WGS sequence"/>
</dbReference>
<evidence type="ECO:0000313" key="3">
    <source>
        <dbReference type="Proteomes" id="UP000521943"/>
    </source>
</evidence>